<evidence type="ECO:0000256" key="4">
    <source>
        <dbReference type="ARBA" id="ARBA00022692"/>
    </source>
</evidence>
<feature type="transmembrane region" description="Helical" evidence="7">
    <location>
        <begin position="273"/>
        <end position="300"/>
    </location>
</feature>
<comment type="subcellular location">
    <subcellularLocation>
        <location evidence="1">Cell membrane</location>
        <topology evidence="1">Multi-pass membrane protein</topology>
    </subcellularLocation>
</comment>
<dbReference type="PANTHER" id="PTHR42770:SF15">
    <property type="entry name" value="GLUTAMATE_GAMMA-AMINOBUTYRATE ANTIPORTER-RELATED"/>
    <property type="match status" value="1"/>
</dbReference>
<dbReference type="Gene3D" id="1.20.1740.10">
    <property type="entry name" value="Amino acid/polyamine transporter I"/>
    <property type="match status" value="1"/>
</dbReference>
<sequence>MNKLALGTFIGMTMALVANVRSIPTMSAAGWLQITFMIFAVLFFAWPVTAIAGELSTLLPGEGGPQLWVKKGLGERWGMVTAWLLWAMMFAGMVMVATGLWPMLCIAFGRPELTGDIFYSMICVLVLYWIITILNLNFNMAKIGGNIGVWLGIYIPAVMIFVLGIAVAFKIGLNPLGGLDVFSFAKLVPNIADMSSLKYLVAIAFIFTGIEISSVFIPQLENPVKNYPKGLMAALIAMVVINLANGLLVANVVPKGTLELANVAQPVLIACQILGLPTIIANIFAFMVFIGVMLQLSAWVTGPARSMTQVAREGLFPAWFNFHKVNKFGVSKSVIFAQSIGISLFTLLYVVIGNVNAVFLTLTNVTAVVYSIAYIFIAIAIVKLRYDMPNAERAYRIGKSGNGLAILYAVLLIASIVGMTAATLSTTAMHDVIIIVVISLVLFFAPLVIYAFKKPSWKERIDADLKK</sequence>
<dbReference type="STRING" id="888062.HMPREF9083_0747"/>
<feature type="transmembrane region" description="Helical" evidence="7">
    <location>
        <begin position="77"/>
        <end position="97"/>
    </location>
</feature>
<evidence type="ECO:0000313" key="8">
    <source>
        <dbReference type="EMBL" id="EGF13964.1"/>
    </source>
</evidence>
<evidence type="ECO:0000256" key="5">
    <source>
        <dbReference type="ARBA" id="ARBA00022989"/>
    </source>
</evidence>
<feature type="transmembrane region" description="Helical" evidence="7">
    <location>
        <begin position="32"/>
        <end position="56"/>
    </location>
</feature>
<dbReference type="InterPro" id="IPR002293">
    <property type="entry name" value="AA/rel_permease1"/>
</dbReference>
<feature type="transmembrane region" description="Helical" evidence="7">
    <location>
        <begin position="117"/>
        <end position="136"/>
    </location>
</feature>
<keyword evidence="2" id="KW-0813">Transport</keyword>
<dbReference type="PIRSF" id="PIRSF006060">
    <property type="entry name" value="AA_transporter"/>
    <property type="match status" value="1"/>
</dbReference>
<reference evidence="8 9" key="1">
    <citation type="submission" date="2011-02" db="EMBL/GenBank/DDBJ databases">
        <authorList>
            <person name="Muzny D."/>
            <person name="Qin X."/>
            <person name="Deng J."/>
            <person name="Jiang H."/>
            <person name="Liu Y."/>
            <person name="Qu J."/>
            <person name="Song X.-Z."/>
            <person name="Zhang L."/>
            <person name="Thornton R."/>
            <person name="Coyle M."/>
            <person name="Francisco L."/>
            <person name="Jackson L."/>
            <person name="Javaid M."/>
            <person name="Korchina V."/>
            <person name="Kovar C."/>
            <person name="Mata R."/>
            <person name="Mathew T."/>
            <person name="Ngo R."/>
            <person name="Nguyen L."/>
            <person name="Nguyen N."/>
            <person name="Okwuonu G."/>
            <person name="Ongeri F."/>
            <person name="Pham C."/>
            <person name="Simmons D."/>
            <person name="Wilczek-Boney K."/>
            <person name="Hale W."/>
            <person name="Jakkamsetti A."/>
            <person name="Pham P."/>
            <person name="Ruth R."/>
            <person name="San Lucas F."/>
            <person name="Warren J."/>
            <person name="Zhang J."/>
            <person name="Zhao Z."/>
            <person name="Zhou C."/>
            <person name="Zhu D."/>
            <person name="Lee S."/>
            <person name="Bess C."/>
            <person name="Blankenburg K."/>
            <person name="Forbes L."/>
            <person name="Fu Q."/>
            <person name="Gubbala S."/>
            <person name="Hirani K."/>
            <person name="Jayaseelan J.C."/>
            <person name="Lara F."/>
            <person name="Munidasa M."/>
            <person name="Palculict T."/>
            <person name="Patil S."/>
            <person name="Pu L.-L."/>
            <person name="Saada N."/>
            <person name="Tang L."/>
            <person name="Weissenberger G."/>
            <person name="Zhu Y."/>
            <person name="Hemphill L."/>
            <person name="Shang Y."/>
            <person name="Youmans B."/>
            <person name="Ayvaz T."/>
            <person name="Ross M."/>
            <person name="Santibanez J."/>
            <person name="Aqrawi P."/>
            <person name="Gross S."/>
            <person name="Joshi V."/>
            <person name="Fowler G."/>
            <person name="Nazareth L."/>
            <person name="Reid J."/>
            <person name="Worley K."/>
            <person name="Petrosino J."/>
            <person name="Highlander S."/>
            <person name="Gibbs R."/>
        </authorList>
    </citation>
    <scope>NUCLEOTIDE SEQUENCE [LARGE SCALE GENOMIC DNA]</scope>
    <source>
        <strain evidence="8 9">DSM 19965</strain>
    </source>
</reference>
<dbReference type="AlphaFoldDB" id="F2BX29"/>
<feature type="transmembrane region" description="Helical" evidence="7">
    <location>
        <begin position="334"/>
        <end position="352"/>
    </location>
</feature>
<evidence type="ECO:0000256" key="3">
    <source>
        <dbReference type="ARBA" id="ARBA00022475"/>
    </source>
</evidence>
<name>F2BX29_9FIRM</name>
<evidence type="ECO:0000256" key="2">
    <source>
        <dbReference type="ARBA" id="ARBA00022448"/>
    </source>
</evidence>
<accession>F2BX29</accession>
<dbReference type="GO" id="GO:0005886">
    <property type="term" value="C:plasma membrane"/>
    <property type="evidence" value="ECO:0007669"/>
    <property type="project" value="UniProtKB-SubCell"/>
</dbReference>
<keyword evidence="3" id="KW-1003">Cell membrane</keyword>
<evidence type="ECO:0000313" key="9">
    <source>
        <dbReference type="Proteomes" id="UP000003503"/>
    </source>
</evidence>
<keyword evidence="9" id="KW-1185">Reference proteome</keyword>
<evidence type="ECO:0000256" key="6">
    <source>
        <dbReference type="ARBA" id="ARBA00023136"/>
    </source>
</evidence>
<proteinExistence type="predicted"/>
<dbReference type="GO" id="GO:0022857">
    <property type="term" value="F:transmembrane transporter activity"/>
    <property type="evidence" value="ECO:0007669"/>
    <property type="project" value="InterPro"/>
</dbReference>
<dbReference type="eggNOG" id="COG0531">
    <property type="taxonomic scope" value="Bacteria"/>
</dbReference>
<dbReference type="RefSeq" id="WP_007556054.1">
    <property type="nucleotide sequence ID" value="NZ_GL878519.1"/>
</dbReference>
<evidence type="ECO:0000256" key="1">
    <source>
        <dbReference type="ARBA" id="ARBA00004651"/>
    </source>
</evidence>
<dbReference type="EMBL" id="AFBB01000014">
    <property type="protein sequence ID" value="EGF13964.1"/>
    <property type="molecule type" value="Genomic_DNA"/>
</dbReference>
<gene>
    <name evidence="8" type="ORF">HMPREF9083_0747</name>
</gene>
<feature type="transmembrane region" description="Helical" evidence="7">
    <location>
        <begin position="230"/>
        <end position="253"/>
    </location>
</feature>
<protein>
    <submittedName>
        <fullName evidence="8">APC family amino acid transporter</fullName>
    </submittedName>
</protein>
<feature type="transmembrane region" description="Helical" evidence="7">
    <location>
        <begin position="432"/>
        <end position="452"/>
    </location>
</feature>
<dbReference type="Proteomes" id="UP000003503">
    <property type="component" value="Unassembled WGS sequence"/>
</dbReference>
<keyword evidence="4 7" id="KW-0812">Transmembrane</keyword>
<evidence type="ECO:0000256" key="7">
    <source>
        <dbReference type="SAM" id="Phobius"/>
    </source>
</evidence>
<feature type="transmembrane region" description="Helical" evidence="7">
    <location>
        <begin position="403"/>
        <end position="426"/>
    </location>
</feature>
<keyword evidence="5 7" id="KW-1133">Transmembrane helix</keyword>
<dbReference type="InterPro" id="IPR050367">
    <property type="entry name" value="APC_superfamily"/>
</dbReference>
<feature type="transmembrane region" description="Helical" evidence="7">
    <location>
        <begin position="358"/>
        <end position="382"/>
    </location>
</feature>
<dbReference type="HOGENOM" id="CLU_020854_4_2_9"/>
<dbReference type="PANTHER" id="PTHR42770">
    <property type="entry name" value="AMINO ACID TRANSPORTER-RELATED"/>
    <property type="match status" value="1"/>
</dbReference>
<dbReference type="Pfam" id="PF13520">
    <property type="entry name" value="AA_permease_2"/>
    <property type="match status" value="1"/>
</dbReference>
<feature type="transmembrane region" description="Helical" evidence="7">
    <location>
        <begin position="148"/>
        <end position="169"/>
    </location>
</feature>
<organism evidence="8 9">
    <name type="scientific">Dialister micraerophilus DSM 19965</name>
    <dbReference type="NCBI Taxonomy" id="888062"/>
    <lineage>
        <taxon>Bacteria</taxon>
        <taxon>Bacillati</taxon>
        <taxon>Bacillota</taxon>
        <taxon>Negativicutes</taxon>
        <taxon>Veillonellales</taxon>
        <taxon>Veillonellaceae</taxon>
        <taxon>Dialister</taxon>
    </lineage>
</organism>
<keyword evidence="6 7" id="KW-0472">Membrane</keyword>
<comment type="caution">
    <text evidence="8">The sequence shown here is derived from an EMBL/GenBank/DDBJ whole genome shotgun (WGS) entry which is preliminary data.</text>
</comment>
<feature type="transmembrane region" description="Helical" evidence="7">
    <location>
        <begin position="199"/>
        <end position="218"/>
    </location>
</feature>